<organism evidence="3 4">
    <name type="scientific">Knoellia flava</name>
    <dbReference type="NCBI Taxonomy" id="913969"/>
    <lineage>
        <taxon>Bacteria</taxon>
        <taxon>Bacillati</taxon>
        <taxon>Actinomycetota</taxon>
        <taxon>Actinomycetes</taxon>
        <taxon>Micrococcales</taxon>
        <taxon>Intrasporangiaceae</taxon>
        <taxon>Knoellia</taxon>
    </lineage>
</organism>
<dbReference type="Proteomes" id="UP000628079">
    <property type="component" value="Unassembled WGS sequence"/>
</dbReference>
<dbReference type="EMBL" id="BMEA01000007">
    <property type="protein sequence ID" value="GGB91088.1"/>
    <property type="molecule type" value="Genomic_DNA"/>
</dbReference>
<evidence type="ECO:0000313" key="4">
    <source>
        <dbReference type="Proteomes" id="UP000628079"/>
    </source>
</evidence>
<reference evidence="3" key="2">
    <citation type="submission" date="2020-09" db="EMBL/GenBank/DDBJ databases">
        <authorList>
            <person name="Sun Q."/>
            <person name="Zhou Y."/>
        </authorList>
    </citation>
    <scope>NUCLEOTIDE SEQUENCE</scope>
    <source>
        <strain evidence="3">CGMCC 1.10749</strain>
    </source>
</reference>
<comment type="caution">
    <text evidence="3">The sequence shown here is derived from an EMBL/GenBank/DDBJ whole genome shotgun (WGS) entry which is preliminary data.</text>
</comment>
<sequence length="304" mass="32389">MRTSATLGVALVALSLVTPAASAAAEKKRKGLTSNLRNDGIIVKAVEKKAAWDVDLPAGAQWSDAQPVSSGPTWEYRETLGCGSTSNPDAPNDLSSCSLAISACPPVAGRAVNQLYLWRRIVGTTRWFFNGTTCGSANLPNTVSTPPPTPTLADILAAFRELPFGKPTVNIQPEGDVTLVNLPTYFEAQWPAGRLGPGDVSKPVQLLSWSVEFRIDPARYDFDFGDGSSSGWTTDRGGPHPDGGIRHTYDQSRPQAQVKVDATLTGSYRVGGGAWVPLDGLADLQDEPVTTLQVREAKARLQTS</sequence>
<dbReference type="AlphaFoldDB" id="A0A8H9KU13"/>
<gene>
    <name evidence="3" type="ORF">GCM10011314_33660</name>
</gene>
<evidence type="ECO:0000256" key="2">
    <source>
        <dbReference type="SAM" id="SignalP"/>
    </source>
</evidence>
<feature type="chain" id="PRO_5038385641" description="PKD domain-containing protein" evidence="2">
    <location>
        <begin position="24"/>
        <end position="304"/>
    </location>
</feature>
<proteinExistence type="predicted"/>
<evidence type="ECO:0008006" key="5">
    <source>
        <dbReference type="Google" id="ProtNLM"/>
    </source>
</evidence>
<accession>A0A8H9KU13</accession>
<keyword evidence="2" id="KW-0732">Signal</keyword>
<reference evidence="3" key="1">
    <citation type="journal article" date="2014" name="Int. J. Syst. Evol. Microbiol.">
        <title>Complete genome sequence of Corynebacterium casei LMG S-19264T (=DSM 44701T), isolated from a smear-ripened cheese.</title>
        <authorList>
            <consortium name="US DOE Joint Genome Institute (JGI-PGF)"/>
            <person name="Walter F."/>
            <person name="Albersmeier A."/>
            <person name="Kalinowski J."/>
            <person name="Ruckert C."/>
        </authorList>
    </citation>
    <scope>NUCLEOTIDE SEQUENCE</scope>
    <source>
        <strain evidence="3">CGMCC 1.10749</strain>
    </source>
</reference>
<evidence type="ECO:0000313" key="3">
    <source>
        <dbReference type="EMBL" id="GGB91088.1"/>
    </source>
</evidence>
<feature type="signal peptide" evidence="2">
    <location>
        <begin position="1"/>
        <end position="23"/>
    </location>
</feature>
<evidence type="ECO:0000256" key="1">
    <source>
        <dbReference type="SAM" id="MobiDB-lite"/>
    </source>
</evidence>
<feature type="compositionally biased region" description="Basic and acidic residues" evidence="1">
    <location>
        <begin position="237"/>
        <end position="249"/>
    </location>
</feature>
<protein>
    <recommendedName>
        <fullName evidence="5">PKD domain-containing protein</fullName>
    </recommendedName>
</protein>
<name>A0A8H9KU13_9MICO</name>
<feature type="region of interest" description="Disordered" evidence="1">
    <location>
        <begin position="230"/>
        <end position="249"/>
    </location>
</feature>